<keyword evidence="2" id="KW-1185">Reference proteome</keyword>
<dbReference type="EMBL" id="CAUOFW020004192">
    <property type="protein sequence ID" value="CAK9164396.1"/>
    <property type="molecule type" value="Genomic_DNA"/>
</dbReference>
<evidence type="ECO:0000313" key="1">
    <source>
        <dbReference type="EMBL" id="CAK9164396.1"/>
    </source>
</evidence>
<dbReference type="Proteomes" id="UP001642360">
    <property type="component" value="Unassembled WGS sequence"/>
</dbReference>
<dbReference type="AlphaFoldDB" id="A0ABC8T8H3"/>
<reference evidence="1 2" key="1">
    <citation type="submission" date="2024-02" db="EMBL/GenBank/DDBJ databases">
        <authorList>
            <person name="Vignale AGUSTIN F."/>
            <person name="Sosa J E."/>
            <person name="Modenutti C."/>
        </authorList>
    </citation>
    <scope>NUCLEOTIDE SEQUENCE [LARGE SCALE GENOMIC DNA]</scope>
</reference>
<feature type="non-terminal residue" evidence="1">
    <location>
        <position position="1"/>
    </location>
</feature>
<evidence type="ECO:0000313" key="2">
    <source>
        <dbReference type="Proteomes" id="UP001642360"/>
    </source>
</evidence>
<sequence length="147" mass="16300">DMMILSIERRRRVAKDKPRRSVVQGSKMVNTFVVLNEVGDGVELNGVLEGNVQAQSGLGMVQQVDVDVTTLNGVGEDVELTNVLHHIERTQEEGINRNEEFEVNSVGENVRSGTLQDAQMPKNCLEEHEQNVSDTARTSLEVLSLED</sequence>
<accession>A0ABC8T8H3</accession>
<proteinExistence type="predicted"/>
<comment type="caution">
    <text evidence="1">The sequence shown here is derived from an EMBL/GenBank/DDBJ whole genome shotgun (WGS) entry which is preliminary data.</text>
</comment>
<gene>
    <name evidence="1" type="ORF">ILEXP_LOCUS33509</name>
</gene>
<name>A0ABC8T8H3_9AQUA</name>
<organism evidence="1 2">
    <name type="scientific">Ilex paraguariensis</name>
    <name type="common">yerba mate</name>
    <dbReference type="NCBI Taxonomy" id="185542"/>
    <lineage>
        <taxon>Eukaryota</taxon>
        <taxon>Viridiplantae</taxon>
        <taxon>Streptophyta</taxon>
        <taxon>Embryophyta</taxon>
        <taxon>Tracheophyta</taxon>
        <taxon>Spermatophyta</taxon>
        <taxon>Magnoliopsida</taxon>
        <taxon>eudicotyledons</taxon>
        <taxon>Gunneridae</taxon>
        <taxon>Pentapetalae</taxon>
        <taxon>asterids</taxon>
        <taxon>campanulids</taxon>
        <taxon>Aquifoliales</taxon>
        <taxon>Aquifoliaceae</taxon>
        <taxon>Ilex</taxon>
    </lineage>
</organism>
<protein>
    <submittedName>
        <fullName evidence="1">Uncharacterized protein</fullName>
    </submittedName>
</protein>